<reference evidence="1" key="2">
    <citation type="journal article" date="2015" name="Data Brief">
        <title>Shoot transcriptome of the giant reed, Arundo donax.</title>
        <authorList>
            <person name="Barrero R.A."/>
            <person name="Guerrero F.D."/>
            <person name="Moolhuijzen P."/>
            <person name="Goolsby J.A."/>
            <person name="Tidwell J."/>
            <person name="Bellgard S.E."/>
            <person name="Bellgard M.I."/>
        </authorList>
    </citation>
    <scope>NUCLEOTIDE SEQUENCE</scope>
    <source>
        <tissue evidence="1">Shoot tissue taken approximately 20 cm above the soil surface</tissue>
    </source>
</reference>
<proteinExistence type="predicted"/>
<accession>A0A0A9CT11</accession>
<sequence length="64" mass="6820">MGLALACQCSLVDSMCGVMVVVGPISLRFGGAGLTSFPIRVMDIVSQVCNRIIIVEPQESGFFR</sequence>
<reference evidence="1" key="1">
    <citation type="submission" date="2014-09" db="EMBL/GenBank/DDBJ databases">
        <authorList>
            <person name="Magalhaes I.L.F."/>
            <person name="Oliveira U."/>
            <person name="Santos F.R."/>
            <person name="Vidigal T.H.D.A."/>
            <person name="Brescovit A.D."/>
            <person name="Santos A.J."/>
        </authorList>
    </citation>
    <scope>NUCLEOTIDE SEQUENCE</scope>
    <source>
        <tissue evidence="1">Shoot tissue taken approximately 20 cm above the soil surface</tissue>
    </source>
</reference>
<name>A0A0A9CT11_ARUDO</name>
<protein>
    <submittedName>
        <fullName evidence="1">Uncharacterized protein</fullName>
    </submittedName>
</protein>
<evidence type="ECO:0000313" key="1">
    <source>
        <dbReference type="EMBL" id="JAD74602.1"/>
    </source>
</evidence>
<organism evidence="1">
    <name type="scientific">Arundo donax</name>
    <name type="common">Giant reed</name>
    <name type="synonym">Donax arundinaceus</name>
    <dbReference type="NCBI Taxonomy" id="35708"/>
    <lineage>
        <taxon>Eukaryota</taxon>
        <taxon>Viridiplantae</taxon>
        <taxon>Streptophyta</taxon>
        <taxon>Embryophyta</taxon>
        <taxon>Tracheophyta</taxon>
        <taxon>Spermatophyta</taxon>
        <taxon>Magnoliopsida</taxon>
        <taxon>Liliopsida</taxon>
        <taxon>Poales</taxon>
        <taxon>Poaceae</taxon>
        <taxon>PACMAD clade</taxon>
        <taxon>Arundinoideae</taxon>
        <taxon>Arundineae</taxon>
        <taxon>Arundo</taxon>
    </lineage>
</organism>
<dbReference type="EMBL" id="GBRH01223293">
    <property type="protein sequence ID" value="JAD74602.1"/>
    <property type="molecule type" value="Transcribed_RNA"/>
</dbReference>
<dbReference type="AlphaFoldDB" id="A0A0A9CT11"/>